<evidence type="ECO:0000256" key="2">
    <source>
        <dbReference type="ARBA" id="ARBA00022741"/>
    </source>
</evidence>
<keyword evidence="4" id="KW-0067">ATP-binding</keyword>
<accession>A0A382R2N5</accession>
<dbReference type="GO" id="GO:0009229">
    <property type="term" value="P:thiamine diphosphate biosynthetic process"/>
    <property type="evidence" value="ECO:0007669"/>
    <property type="project" value="InterPro"/>
</dbReference>
<dbReference type="PANTHER" id="PTHR41299:SF1">
    <property type="entry name" value="THIAMINE PYROPHOSPHOKINASE"/>
    <property type="match status" value="1"/>
</dbReference>
<dbReference type="GO" id="GO:0004788">
    <property type="term" value="F:thiamine diphosphokinase activity"/>
    <property type="evidence" value="ECO:0007669"/>
    <property type="project" value="InterPro"/>
</dbReference>
<protein>
    <recommendedName>
        <fullName evidence="5">Thiamin pyrophosphokinase catalytic domain-containing protein</fullName>
    </recommendedName>
</protein>
<dbReference type="GO" id="GO:0005524">
    <property type="term" value="F:ATP binding"/>
    <property type="evidence" value="ECO:0007669"/>
    <property type="project" value="UniProtKB-KW"/>
</dbReference>
<reference evidence="6" key="1">
    <citation type="submission" date="2018-05" db="EMBL/GenBank/DDBJ databases">
        <authorList>
            <person name="Lanie J.A."/>
            <person name="Ng W.-L."/>
            <person name="Kazmierczak K.M."/>
            <person name="Andrzejewski T.M."/>
            <person name="Davidsen T.M."/>
            <person name="Wayne K.J."/>
            <person name="Tettelin H."/>
            <person name="Glass J.I."/>
            <person name="Rusch D."/>
            <person name="Podicherti R."/>
            <person name="Tsui H.-C.T."/>
            <person name="Winkler M.E."/>
        </authorList>
    </citation>
    <scope>NUCLEOTIDE SEQUENCE</scope>
</reference>
<evidence type="ECO:0000259" key="5">
    <source>
        <dbReference type="Pfam" id="PF04263"/>
    </source>
</evidence>
<dbReference type="PANTHER" id="PTHR41299">
    <property type="entry name" value="THIAMINE PYROPHOSPHOKINASE"/>
    <property type="match status" value="1"/>
</dbReference>
<keyword evidence="3" id="KW-0418">Kinase</keyword>
<dbReference type="SUPFAM" id="SSF63999">
    <property type="entry name" value="Thiamin pyrophosphokinase, catalytic domain"/>
    <property type="match status" value="1"/>
</dbReference>
<dbReference type="Pfam" id="PF04263">
    <property type="entry name" value="TPK_catalytic"/>
    <property type="match status" value="1"/>
</dbReference>
<dbReference type="GO" id="GO:0016301">
    <property type="term" value="F:kinase activity"/>
    <property type="evidence" value="ECO:0007669"/>
    <property type="project" value="UniProtKB-KW"/>
</dbReference>
<evidence type="ECO:0000256" key="4">
    <source>
        <dbReference type="ARBA" id="ARBA00022840"/>
    </source>
</evidence>
<name>A0A382R2N5_9ZZZZ</name>
<organism evidence="6">
    <name type="scientific">marine metagenome</name>
    <dbReference type="NCBI Taxonomy" id="408172"/>
    <lineage>
        <taxon>unclassified sequences</taxon>
        <taxon>metagenomes</taxon>
        <taxon>ecological metagenomes</taxon>
    </lineage>
</organism>
<evidence type="ECO:0000256" key="1">
    <source>
        <dbReference type="ARBA" id="ARBA00022679"/>
    </source>
</evidence>
<dbReference type="Gene3D" id="3.40.50.10240">
    <property type="entry name" value="Thiamin pyrophosphokinase, catalytic domain"/>
    <property type="match status" value="1"/>
</dbReference>
<proteinExistence type="predicted"/>
<dbReference type="EMBL" id="UINC01118330">
    <property type="protein sequence ID" value="SVC91392.1"/>
    <property type="molecule type" value="Genomic_DNA"/>
</dbReference>
<feature type="non-terminal residue" evidence="6">
    <location>
        <position position="71"/>
    </location>
</feature>
<sequence length="71" mass="7890">MIKEPIIILANGDYPSHPIPLSKIETAGSIICCDGAANQLIKNGYEPHIIIGDLDSIDLDIQKKYQEKLYH</sequence>
<evidence type="ECO:0000313" key="6">
    <source>
        <dbReference type="EMBL" id="SVC91392.1"/>
    </source>
</evidence>
<dbReference type="InterPro" id="IPR007371">
    <property type="entry name" value="TPK_catalytic"/>
</dbReference>
<keyword evidence="1" id="KW-0808">Transferase</keyword>
<keyword evidence="2" id="KW-0547">Nucleotide-binding</keyword>
<gene>
    <name evidence="6" type="ORF">METZ01_LOCUS344246</name>
</gene>
<dbReference type="AlphaFoldDB" id="A0A382R2N5"/>
<dbReference type="InterPro" id="IPR036759">
    <property type="entry name" value="TPK_catalytic_sf"/>
</dbReference>
<evidence type="ECO:0000256" key="3">
    <source>
        <dbReference type="ARBA" id="ARBA00022777"/>
    </source>
</evidence>
<feature type="domain" description="Thiamin pyrophosphokinase catalytic" evidence="5">
    <location>
        <begin position="25"/>
        <end position="68"/>
    </location>
</feature>
<dbReference type="InterPro" id="IPR053149">
    <property type="entry name" value="TPK"/>
</dbReference>